<dbReference type="CDD" id="cd00371">
    <property type="entry name" value="HMA"/>
    <property type="match status" value="1"/>
</dbReference>
<evidence type="ECO:0000313" key="3">
    <source>
        <dbReference type="EMBL" id="BBF84116.1"/>
    </source>
</evidence>
<evidence type="ECO:0000256" key="1">
    <source>
        <dbReference type="ARBA" id="ARBA00022723"/>
    </source>
</evidence>
<dbReference type="InterPro" id="IPR036163">
    <property type="entry name" value="HMA_dom_sf"/>
</dbReference>
<feature type="domain" description="HMA" evidence="2">
    <location>
        <begin position="2"/>
        <end position="68"/>
    </location>
</feature>
<dbReference type="PROSITE" id="PS01047">
    <property type="entry name" value="HMA_1"/>
    <property type="match status" value="1"/>
</dbReference>
<dbReference type="OrthoDB" id="9813965at2"/>
<accession>A0A3G9GEV6</accession>
<proteinExistence type="predicted"/>
<dbReference type="GO" id="GO:0046872">
    <property type="term" value="F:metal ion binding"/>
    <property type="evidence" value="ECO:0007669"/>
    <property type="project" value="UniProtKB-KW"/>
</dbReference>
<reference evidence="3 4" key="2">
    <citation type="journal article" date="2017" name="Genome Announc.">
        <title>Draft genome sequence of Aquitalea magnusonii strain H3, a plant growth-promoting bacterium of duckweed Lemna minor.</title>
        <authorList>
            <person name="Ishizawa H."/>
            <person name="Kuroda M."/>
            <person name="Ike M."/>
        </authorList>
    </citation>
    <scope>NUCLEOTIDE SEQUENCE [LARGE SCALE GENOMIC DNA]</scope>
    <source>
        <strain evidence="3 4">H3</strain>
    </source>
</reference>
<evidence type="ECO:0000259" key="2">
    <source>
        <dbReference type="PROSITE" id="PS50846"/>
    </source>
</evidence>
<dbReference type="InterPro" id="IPR006121">
    <property type="entry name" value="HMA_dom"/>
</dbReference>
<dbReference type="KEGG" id="amah:DLM_0446"/>
<dbReference type="STRING" id="332411.VI06_05135"/>
<dbReference type="PANTHER" id="PTHR46594:SF4">
    <property type="entry name" value="P-TYPE CATION-TRANSPORTING ATPASE"/>
    <property type="match status" value="1"/>
</dbReference>
<reference evidence="4" key="1">
    <citation type="journal article" date="2017" name="Biotechnol. Biofuels">
        <title>Evaluation of environmental bacterial communities as a factor affecting the growth of duckweed Lemna minor.</title>
        <authorList>
            <person name="Ishizawa H."/>
            <person name="Kuroda M."/>
            <person name="Morikawa M."/>
            <person name="Ike M."/>
        </authorList>
    </citation>
    <scope>NUCLEOTIDE SEQUENCE [LARGE SCALE GENOMIC DNA]</scope>
    <source>
        <strain evidence="4">H3</strain>
    </source>
</reference>
<dbReference type="InterPro" id="IPR001802">
    <property type="entry name" value="MerP/CopZ"/>
</dbReference>
<protein>
    <submittedName>
        <fullName evidence="3">Mercuric ion-binding protein</fullName>
    </submittedName>
</protein>
<dbReference type="Pfam" id="PF00403">
    <property type="entry name" value="HMA"/>
    <property type="match status" value="1"/>
</dbReference>
<name>A0A3G9GEV6_9NEIS</name>
<dbReference type="InterPro" id="IPR017969">
    <property type="entry name" value="Heavy-metal-associated_CS"/>
</dbReference>
<gene>
    <name evidence="3" type="ORF">DLM_0446</name>
</gene>
<dbReference type="AlphaFoldDB" id="A0A3G9GEV6"/>
<keyword evidence="1" id="KW-0479">Metal-binding</keyword>
<dbReference type="EMBL" id="AP018823">
    <property type="protein sequence ID" value="BBF84116.1"/>
    <property type="molecule type" value="Genomic_DNA"/>
</dbReference>
<dbReference type="PANTHER" id="PTHR46594">
    <property type="entry name" value="P-TYPE CATION-TRANSPORTING ATPASE"/>
    <property type="match status" value="1"/>
</dbReference>
<dbReference type="SUPFAM" id="SSF55008">
    <property type="entry name" value="HMA, heavy metal-associated domain"/>
    <property type="match status" value="1"/>
</dbReference>
<dbReference type="RefSeq" id="WP_089084990.1">
    <property type="nucleotide sequence ID" value="NZ_AP018823.1"/>
</dbReference>
<dbReference type="Gene3D" id="3.30.70.100">
    <property type="match status" value="1"/>
</dbReference>
<dbReference type="FunFam" id="3.30.70.100:FF:000005">
    <property type="entry name" value="Copper-exporting P-type ATPase A"/>
    <property type="match status" value="1"/>
</dbReference>
<evidence type="ECO:0000313" key="4">
    <source>
        <dbReference type="Proteomes" id="UP000198290"/>
    </source>
</evidence>
<sequence>MSELKLKIEGMTCGGCANSISKVLSTMAGVSSAEVSLQDKAASIVYDAATVSPQELAAAVEDAGFDVVAAN</sequence>
<reference evidence="4" key="3">
    <citation type="journal article" date="2017" name="Plant Physiol. Biochem.">
        <title>Differential oxidative and antioxidative response of duckweed Lemna minor toward plant growth promoting/inhibiting bacteria.</title>
        <authorList>
            <person name="Ishizawa H."/>
            <person name="Kuroda M."/>
            <person name="Morikawa M."/>
            <person name="Ike M."/>
        </authorList>
    </citation>
    <scope>NUCLEOTIDE SEQUENCE [LARGE SCALE GENOMIC DNA]</scope>
    <source>
        <strain evidence="4">H3</strain>
    </source>
</reference>
<dbReference type="PROSITE" id="PS50846">
    <property type="entry name" value="HMA_2"/>
    <property type="match status" value="1"/>
</dbReference>
<keyword evidence="4" id="KW-1185">Reference proteome</keyword>
<dbReference type="PRINTS" id="PR00946">
    <property type="entry name" value="HGSCAVENGER"/>
</dbReference>
<dbReference type="Proteomes" id="UP000198290">
    <property type="component" value="Chromosome"/>
</dbReference>
<organism evidence="3 4">
    <name type="scientific">Aquitalea magnusonii</name>
    <dbReference type="NCBI Taxonomy" id="332411"/>
    <lineage>
        <taxon>Bacteria</taxon>
        <taxon>Pseudomonadati</taxon>
        <taxon>Pseudomonadota</taxon>
        <taxon>Betaproteobacteria</taxon>
        <taxon>Neisseriales</taxon>
        <taxon>Chromobacteriaceae</taxon>
        <taxon>Aquitalea</taxon>
    </lineage>
</organism>